<dbReference type="Pfam" id="PF12796">
    <property type="entry name" value="Ank_2"/>
    <property type="match status" value="1"/>
</dbReference>
<feature type="region of interest" description="Disordered" evidence="3">
    <location>
        <begin position="1491"/>
        <end position="1697"/>
    </location>
</feature>
<feature type="region of interest" description="Disordered" evidence="3">
    <location>
        <begin position="1156"/>
        <end position="1194"/>
    </location>
</feature>
<feature type="domain" description="BTB" evidence="4">
    <location>
        <begin position="912"/>
        <end position="983"/>
    </location>
</feature>
<evidence type="ECO:0000256" key="1">
    <source>
        <dbReference type="ARBA" id="ARBA00022737"/>
    </source>
</evidence>
<feature type="region of interest" description="Disordered" evidence="3">
    <location>
        <begin position="1234"/>
        <end position="1280"/>
    </location>
</feature>
<keyword evidence="6" id="KW-1185">Reference proteome</keyword>
<dbReference type="Pfam" id="PF00651">
    <property type="entry name" value="BTB"/>
    <property type="match status" value="1"/>
</dbReference>
<dbReference type="InterPro" id="IPR002110">
    <property type="entry name" value="Ankyrin_rpt"/>
</dbReference>
<dbReference type="Proteomes" id="UP001363622">
    <property type="component" value="Unassembled WGS sequence"/>
</dbReference>
<dbReference type="Pfam" id="PF13540">
    <property type="entry name" value="RCC1_2"/>
    <property type="match status" value="1"/>
</dbReference>
<feature type="compositionally biased region" description="Polar residues" evidence="3">
    <location>
        <begin position="1625"/>
        <end position="1635"/>
    </location>
</feature>
<dbReference type="InterPro" id="IPR011333">
    <property type="entry name" value="SKP1/BTB/POZ_sf"/>
</dbReference>
<dbReference type="SUPFAM" id="SSF48403">
    <property type="entry name" value="Ankyrin repeat"/>
    <property type="match status" value="1"/>
</dbReference>
<evidence type="ECO:0000313" key="5">
    <source>
        <dbReference type="EMBL" id="KAK7517881.1"/>
    </source>
</evidence>
<organism evidence="5 6">
    <name type="scientific">Phyllosticta citriasiana</name>
    <dbReference type="NCBI Taxonomy" id="595635"/>
    <lineage>
        <taxon>Eukaryota</taxon>
        <taxon>Fungi</taxon>
        <taxon>Dikarya</taxon>
        <taxon>Ascomycota</taxon>
        <taxon>Pezizomycotina</taxon>
        <taxon>Dothideomycetes</taxon>
        <taxon>Dothideomycetes incertae sedis</taxon>
        <taxon>Botryosphaeriales</taxon>
        <taxon>Phyllostictaceae</taxon>
        <taxon>Phyllosticta</taxon>
    </lineage>
</organism>
<dbReference type="CDD" id="cd18186">
    <property type="entry name" value="BTB_POZ_ZBTB_KLHL-like"/>
    <property type="match status" value="1"/>
</dbReference>
<evidence type="ECO:0000256" key="2">
    <source>
        <dbReference type="PROSITE-ProRule" id="PRU00235"/>
    </source>
</evidence>
<feature type="compositionally biased region" description="Low complexity" evidence="3">
    <location>
        <begin position="1335"/>
        <end position="1349"/>
    </location>
</feature>
<accession>A0ABR1KN24</accession>
<dbReference type="InterPro" id="IPR051625">
    <property type="entry name" value="Signaling_Regulatory_Domain"/>
</dbReference>
<dbReference type="SMART" id="SM00248">
    <property type="entry name" value="ANK"/>
    <property type="match status" value="2"/>
</dbReference>
<dbReference type="InterPro" id="IPR036770">
    <property type="entry name" value="Ankyrin_rpt-contain_sf"/>
</dbReference>
<gene>
    <name evidence="5" type="ORF">IWZ03DRAFT_183492</name>
</gene>
<reference evidence="5 6" key="1">
    <citation type="submission" date="2024-04" db="EMBL/GenBank/DDBJ databases">
        <title>Phyllosticta paracitricarpa is synonymous to the EU quarantine fungus P. citricarpa based on phylogenomic analyses.</title>
        <authorList>
            <consortium name="Lawrence Berkeley National Laboratory"/>
            <person name="Van Ingen-Buijs V.A."/>
            <person name="Van Westerhoven A.C."/>
            <person name="Haridas S."/>
            <person name="Skiadas P."/>
            <person name="Martin F."/>
            <person name="Groenewald J.Z."/>
            <person name="Crous P.W."/>
            <person name="Seidl M.F."/>
        </authorList>
    </citation>
    <scope>NUCLEOTIDE SEQUENCE [LARGE SCALE GENOMIC DNA]</scope>
    <source>
        <strain evidence="5 6">CBS 123371</strain>
    </source>
</reference>
<protein>
    <recommendedName>
        <fullName evidence="4">BTB domain-containing protein</fullName>
    </recommendedName>
</protein>
<feature type="compositionally biased region" description="Basic and acidic residues" evidence="3">
    <location>
        <begin position="1519"/>
        <end position="1544"/>
    </location>
</feature>
<feature type="compositionally biased region" description="Basic and acidic residues" evidence="3">
    <location>
        <begin position="1496"/>
        <end position="1507"/>
    </location>
</feature>
<dbReference type="EMBL" id="JBBPHU010000005">
    <property type="protein sequence ID" value="KAK7517881.1"/>
    <property type="molecule type" value="Genomic_DNA"/>
</dbReference>
<dbReference type="PANTHER" id="PTHR22872">
    <property type="entry name" value="BTK-BINDING PROTEIN-RELATED"/>
    <property type="match status" value="1"/>
</dbReference>
<evidence type="ECO:0000313" key="6">
    <source>
        <dbReference type="Proteomes" id="UP001363622"/>
    </source>
</evidence>
<dbReference type="PANTHER" id="PTHR22872:SF2">
    <property type="entry name" value="INHIBITOR OF BRUTON TYROSINE KINASE"/>
    <property type="match status" value="1"/>
</dbReference>
<feature type="compositionally biased region" description="Gly residues" evidence="3">
    <location>
        <begin position="1555"/>
        <end position="1564"/>
    </location>
</feature>
<evidence type="ECO:0000256" key="3">
    <source>
        <dbReference type="SAM" id="MobiDB-lite"/>
    </source>
</evidence>
<dbReference type="SUPFAM" id="SSF50985">
    <property type="entry name" value="RCC1/BLIP-II"/>
    <property type="match status" value="1"/>
</dbReference>
<feature type="compositionally biased region" description="Low complexity" evidence="3">
    <location>
        <begin position="1565"/>
        <end position="1586"/>
    </location>
</feature>
<name>A0ABR1KN24_9PEZI</name>
<dbReference type="Gene3D" id="1.25.40.20">
    <property type="entry name" value="Ankyrin repeat-containing domain"/>
    <property type="match status" value="1"/>
</dbReference>
<comment type="caution">
    <text evidence="5">The sequence shown here is derived from an EMBL/GenBank/DDBJ whole genome shotgun (WGS) entry which is preliminary data.</text>
</comment>
<sequence length="1697" mass="186360">MSGHLWKYYFEDDLENFRHLLEGNFRAAPPPRRSAGQSILATSLESPSSLGTSPTMMTRQKADLATRSRGFITLTRADINSKDANGLTILHHAATSTGESSFDFATALLEHPQIDLYSQDFENGWTSLHRAFYFGNISIARAIIDRDVKDALGHGTGGVVAHAGGLVKIKDREGNGPLDLFATTIKDRTLRPQLHEWVGSGDEGDHEETWQYEESGDDDRPSRRKIAPLVDIAGDELFMFGSNRNVTLGFGDEDDRQHPERPVLRRPDHLLKRFYREHLERKYMEDPERRLPTSHDLMISDLPAFIRSTSLVVQDVQLSKLHTAVITSDPEANLYICGHGPGGRLGTGSETTQFQFVCIEGGGLAHKRVLAVALGQSHTLAVSDEGEIFSWGNNAYGQLGYSLPKTAVKDEDPIQTLPRQIFGPLKKEAVTGVAASRLHSVAHTSSALYTFGKNEGQLGIVDSDARSLEFQVTPRRVAASLFTSPIRTVSAIDRATICLLENHEVWVFANYGYAKLAFPLDGFSNHFLKSSFLTTRYDSKPNQICKITSGGDSICAMSTAGEIYTVTVNKRSETAQDRDTSTTNPSKIRGALSQPYRIWSLKKGHMAARDVDIDQDGSIILTTDAGTVWRRVKRTKIKDATASGTGDYKPKDYKFQRVPGLTRVVAVRASAFGAYAAVRKDCDVTRKQIPVDEQALWDDIQPLLPFNDWFEEIDMHSNSATPSSPENPSGFHHLVRRVLDSDDLEQDLKDVTGMVEASEYDMVVASTLADVQIPAHQFIIASRSKVLRQALSALRRFGPHTLSDPQFGDLVSFNTEESGRVVMTLHSVDSLTLFNLVLYVYTDKVVDFWHYTRQSPSMAHRYRQVRTELMRLAAKLELKQLEPAVRQMIKPRRSLAQDMQHAVQDAAFFEDADVTVQLADGEIPVHSALMVQRCPFFEGLFKGRAAGRWLEGRRTEPDQAIKVDLEHIEKQVFELVLQYLYADAGDEIFDDFVSDNLGEALALNEYLDHIMDVLSVANELMLDRLSQVCQQVIGRHVNVRNVCQLLNAISPCAVSEFKDAALEYACLSLEAVLQTGVLDELDDDLLLELDEVVRENQLAYMPFARSGRAEMLLLEKYPGLAEQIDLRRRAKIDAILLQNKHAEDVGRGPLSFRPGSLDELSISPLQQKSRRRSGKDMKILPESPSFGPSTEGTTAADLMFDMDDEVDLAGELSGSLSTKPPPSQTLVLARELVSPSGKHQEATPATIPSVRSTGSWLSDDGFPPVGTSSSRAPDKPWGTAPLLTSKLDLKAIMSAESSNKPSNISLALSAQEKKDDRGAGASFAKMSQKERKKQQQQQQVTAAHLATALEETKSTSPWQTKLPATKTVSQNVTTESPTQPAASQQKTGQPNTPQLTMRQTIAKNGPAAKAKTSPAQVQSPTPSTPHRPQPSSHVSNDNTKLTSAPSSNGKGFAINQSSLGSQPPQSIRHIQQVQQSETSLQLSMQEILSQQAAEKAMIKDAAAKRSLQEIQQEQEFQEWWDKESRRVMEIEAARRKTEEKDQGKKKGSKGRNTGVRGGSGGGDIGAAKGQGKDAVGASSSAAGAGRSAKKNGRGDSNAESRRQQPKEKNKTQPDAENEFRGGDTSKATKSGSVTNVAAKASVQPASKTAATPLPSVPKGPRRGGGRNRGGGAARGLQDHDVGVDRRKPQPQQQQQQQ</sequence>
<proteinExistence type="predicted"/>
<dbReference type="PROSITE" id="PS50097">
    <property type="entry name" value="BTB"/>
    <property type="match status" value="1"/>
</dbReference>
<feature type="compositionally biased region" description="Acidic residues" evidence="3">
    <location>
        <begin position="202"/>
        <end position="217"/>
    </location>
</feature>
<dbReference type="Gene3D" id="3.30.710.10">
    <property type="entry name" value="Potassium Channel Kv1.1, Chain A"/>
    <property type="match status" value="2"/>
</dbReference>
<feature type="compositionally biased region" description="Basic and acidic residues" evidence="3">
    <location>
        <begin position="1592"/>
        <end position="1623"/>
    </location>
</feature>
<feature type="repeat" description="RCC1" evidence="2">
    <location>
        <begin position="332"/>
        <end position="385"/>
    </location>
</feature>
<dbReference type="InterPro" id="IPR009091">
    <property type="entry name" value="RCC1/BLIP-II"/>
</dbReference>
<dbReference type="InterPro" id="IPR000408">
    <property type="entry name" value="Reg_chr_condens"/>
</dbReference>
<feature type="compositionally biased region" description="Polar residues" evidence="3">
    <location>
        <begin position="1366"/>
        <end position="1402"/>
    </location>
</feature>
<dbReference type="SUPFAM" id="SSF54695">
    <property type="entry name" value="POZ domain"/>
    <property type="match status" value="1"/>
</dbReference>
<feature type="region of interest" description="Disordered" evidence="3">
    <location>
        <begin position="1310"/>
        <end position="1475"/>
    </location>
</feature>
<feature type="region of interest" description="Disordered" evidence="3">
    <location>
        <begin position="197"/>
        <end position="224"/>
    </location>
</feature>
<feature type="compositionally biased region" description="Polar residues" evidence="3">
    <location>
        <begin position="1429"/>
        <end position="1475"/>
    </location>
</feature>
<keyword evidence="1" id="KW-0677">Repeat</keyword>
<feature type="repeat" description="RCC1" evidence="2">
    <location>
        <begin position="386"/>
        <end position="446"/>
    </location>
</feature>
<dbReference type="PROSITE" id="PS50012">
    <property type="entry name" value="RCC1_3"/>
    <property type="match status" value="2"/>
</dbReference>
<feature type="compositionally biased region" description="Basic and acidic residues" evidence="3">
    <location>
        <begin position="1676"/>
        <end position="1687"/>
    </location>
</feature>
<evidence type="ECO:0000259" key="4">
    <source>
        <dbReference type="PROSITE" id="PS50097"/>
    </source>
</evidence>
<dbReference type="SMART" id="SM00225">
    <property type="entry name" value="BTB"/>
    <property type="match status" value="1"/>
</dbReference>
<dbReference type="Gene3D" id="2.130.10.30">
    <property type="entry name" value="Regulator of chromosome condensation 1/beta-lactamase-inhibitor protein II"/>
    <property type="match status" value="1"/>
</dbReference>
<dbReference type="InterPro" id="IPR000210">
    <property type="entry name" value="BTB/POZ_dom"/>
</dbReference>